<name>A0ABS3AU57_9BACT</name>
<dbReference type="PANTHER" id="PTHR30385:SF7">
    <property type="entry name" value="RNA POLYMERASE SIGMA FACTOR FLIA"/>
    <property type="match status" value="1"/>
</dbReference>
<keyword evidence="2" id="KW-0731">Sigma factor</keyword>
<dbReference type="InterPro" id="IPR007630">
    <property type="entry name" value="RNA_pol_sigma70_r4"/>
</dbReference>
<accession>A0ABS3AU57</accession>
<dbReference type="SUPFAM" id="SSF88946">
    <property type="entry name" value="Sigma2 domain of RNA polymerase sigma factors"/>
    <property type="match status" value="1"/>
</dbReference>
<gene>
    <name evidence="8" type="ORF">JYU14_03095</name>
</gene>
<feature type="domain" description="RNA polymerase sigma-70 region 4" evidence="7">
    <location>
        <begin position="209"/>
        <end position="255"/>
    </location>
</feature>
<dbReference type="InterPro" id="IPR000943">
    <property type="entry name" value="RNA_pol_sigma70"/>
</dbReference>
<comment type="caution">
    <text evidence="8">The sequence shown here is derived from an EMBL/GenBank/DDBJ whole genome shotgun (WGS) entry which is preliminary data.</text>
</comment>
<dbReference type="PRINTS" id="PR00046">
    <property type="entry name" value="SIGMA70FCT"/>
</dbReference>
<organism evidence="8 9">
    <name type="scientific">Simkania negevensis</name>
    <dbReference type="NCBI Taxonomy" id="83561"/>
    <lineage>
        <taxon>Bacteria</taxon>
        <taxon>Pseudomonadati</taxon>
        <taxon>Chlamydiota</taxon>
        <taxon>Chlamydiia</taxon>
        <taxon>Parachlamydiales</taxon>
        <taxon>Simkaniaceae</taxon>
        <taxon>Simkania</taxon>
    </lineage>
</organism>
<dbReference type="InterPro" id="IPR013324">
    <property type="entry name" value="RNA_pol_sigma_r3/r4-like"/>
</dbReference>
<evidence type="ECO:0000256" key="3">
    <source>
        <dbReference type="ARBA" id="ARBA00023125"/>
    </source>
</evidence>
<dbReference type="Pfam" id="PF04545">
    <property type="entry name" value="Sigma70_r4"/>
    <property type="match status" value="1"/>
</dbReference>
<feature type="domain" description="RNA polymerase sigma-70 region 2" evidence="6">
    <location>
        <begin position="35"/>
        <end position="107"/>
    </location>
</feature>
<evidence type="ECO:0000259" key="5">
    <source>
        <dbReference type="Pfam" id="PF04539"/>
    </source>
</evidence>
<keyword evidence="9" id="KW-1185">Reference proteome</keyword>
<keyword evidence="4" id="KW-0804">Transcription</keyword>
<protein>
    <submittedName>
        <fullName evidence="8">FliA/WhiG family RNA polymerase sigma factor</fullName>
    </submittedName>
</protein>
<dbReference type="PANTHER" id="PTHR30385">
    <property type="entry name" value="SIGMA FACTOR F FLAGELLAR"/>
    <property type="match status" value="1"/>
</dbReference>
<dbReference type="NCBIfam" id="NF005413">
    <property type="entry name" value="PRK06986.1"/>
    <property type="match status" value="1"/>
</dbReference>
<evidence type="ECO:0000259" key="7">
    <source>
        <dbReference type="Pfam" id="PF04545"/>
    </source>
</evidence>
<evidence type="ECO:0000313" key="9">
    <source>
        <dbReference type="Proteomes" id="UP000722121"/>
    </source>
</evidence>
<dbReference type="InterPro" id="IPR007624">
    <property type="entry name" value="RNA_pol_sigma70_r3"/>
</dbReference>
<dbReference type="CDD" id="cd06171">
    <property type="entry name" value="Sigma70_r4"/>
    <property type="match status" value="1"/>
</dbReference>
<dbReference type="EMBL" id="JAFITR010000056">
    <property type="protein sequence ID" value="MBN4067049.1"/>
    <property type="molecule type" value="Genomic_DNA"/>
</dbReference>
<evidence type="ECO:0000259" key="6">
    <source>
        <dbReference type="Pfam" id="PF04542"/>
    </source>
</evidence>
<dbReference type="Proteomes" id="UP000722121">
    <property type="component" value="Unassembled WGS sequence"/>
</dbReference>
<evidence type="ECO:0000256" key="1">
    <source>
        <dbReference type="ARBA" id="ARBA00023015"/>
    </source>
</evidence>
<evidence type="ECO:0000256" key="2">
    <source>
        <dbReference type="ARBA" id="ARBA00023082"/>
    </source>
</evidence>
<dbReference type="Gene3D" id="1.10.1740.10">
    <property type="match status" value="1"/>
</dbReference>
<dbReference type="NCBIfam" id="TIGR02479">
    <property type="entry name" value="FliA_WhiG"/>
    <property type="match status" value="1"/>
</dbReference>
<dbReference type="Pfam" id="PF04542">
    <property type="entry name" value="Sigma70_r2"/>
    <property type="match status" value="1"/>
</dbReference>
<evidence type="ECO:0000313" key="8">
    <source>
        <dbReference type="EMBL" id="MBN4067049.1"/>
    </source>
</evidence>
<dbReference type="InterPro" id="IPR012845">
    <property type="entry name" value="RNA_pol_sigma_FliA_WhiG"/>
</dbReference>
<evidence type="ECO:0000256" key="4">
    <source>
        <dbReference type="ARBA" id="ARBA00023163"/>
    </source>
</evidence>
<sequence length="268" mass="30929">MNEGTKETKRLSKEELNAIWKEYQKAKDIHLRDRLIESYLHLVKFVVGRIVSGLPQHVKMDDLYSSGVIGLVKAVEKFDPEMKNKFASYAILLIKGGIIDEMRALDWVPRSVHQKANMIADAQHHLQQKLGREPSDEELARYLKITVKELDELLHRVRPAILIPLNAEINDDPESITLAEKISDEKALTSFEIIDKKEFRAQLEEAVLALPEQEKTVLVLYYYENLMLKEIGKMLDVSESRVSQIHTKAVIRLRKRLQGFLTEYANIL</sequence>
<reference evidence="8 9" key="1">
    <citation type="submission" date="2021-02" db="EMBL/GenBank/DDBJ databases">
        <title>Activity-based single-cell genomes from oceanic crustal fluid captures similar information to metagenomic and metatranscriptomic surveys with orders of magnitude less sampling.</title>
        <authorList>
            <person name="D'Angelo T.S."/>
            <person name="Orcutt B.N."/>
        </authorList>
    </citation>
    <scope>NUCLEOTIDE SEQUENCE [LARGE SCALE GENOMIC DNA]</scope>
    <source>
        <strain evidence="8">AH-315-G07</strain>
    </source>
</reference>
<dbReference type="Gene3D" id="1.20.140.160">
    <property type="match status" value="1"/>
</dbReference>
<feature type="domain" description="RNA polymerase sigma-70 region 3" evidence="5">
    <location>
        <begin position="115"/>
        <end position="182"/>
    </location>
</feature>
<keyword evidence="1" id="KW-0805">Transcription regulation</keyword>
<dbReference type="PIRSF" id="PIRSF000770">
    <property type="entry name" value="RNA_pol_sigma-SigE/K"/>
    <property type="match status" value="1"/>
</dbReference>
<keyword evidence="3" id="KW-0238">DNA-binding</keyword>
<dbReference type="InterPro" id="IPR014284">
    <property type="entry name" value="RNA_pol_sigma-70_dom"/>
</dbReference>
<dbReference type="Pfam" id="PF04539">
    <property type="entry name" value="Sigma70_r3"/>
    <property type="match status" value="1"/>
</dbReference>
<dbReference type="NCBIfam" id="TIGR02937">
    <property type="entry name" value="sigma70-ECF"/>
    <property type="match status" value="1"/>
</dbReference>
<proteinExistence type="predicted"/>
<dbReference type="SUPFAM" id="SSF88659">
    <property type="entry name" value="Sigma3 and sigma4 domains of RNA polymerase sigma factors"/>
    <property type="match status" value="2"/>
</dbReference>
<dbReference type="InterPro" id="IPR007627">
    <property type="entry name" value="RNA_pol_sigma70_r2"/>
</dbReference>
<dbReference type="InterPro" id="IPR013325">
    <property type="entry name" value="RNA_pol_sigma_r2"/>
</dbReference>